<keyword evidence="10" id="KW-1185">Reference proteome</keyword>
<dbReference type="PANTHER" id="PTHR30193">
    <property type="entry name" value="ABC TRANSPORTER PERMEASE PROTEIN"/>
    <property type="match status" value="1"/>
</dbReference>
<dbReference type="SUPFAM" id="SSF161098">
    <property type="entry name" value="MetI-like"/>
    <property type="match status" value="1"/>
</dbReference>
<evidence type="ECO:0000259" key="8">
    <source>
        <dbReference type="PROSITE" id="PS50928"/>
    </source>
</evidence>
<dbReference type="Proteomes" id="UP000027982">
    <property type="component" value="Chromosome"/>
</dbReference>
<dbReference type="SUPFAM" id="SSF53850">
    <property type="entry name" value="Periplasmic binding protein-like II"/>
    <property type="match status" value="1"/>
</dbReference>
<feature type="transmembrane region" description="Helical" evidence="7">
    <location>
        <begin position="780"/>
        <end position="799"/>
    </location>
</feature>
<feature type="transmembrane region" description="Helical" evidence="7">
    <location>
        <begin position="721"/>
        <end position="740"/>
    </location>
</feature>
<feature type="transmembrane region" description="Helical" evidence="7">
    <location>
        <begin position="615"/>
        <end position="635"/>
    </location>
</feature>
<dbReference type="AlphaFoldDB" id="A0A068NQS8"/>
<dbReference type="InterPro" id="IPR051393">
    <property type="entry name" value="ABC_transporter_permease"/>
</dbReference>
<dbReference type="Gene3D" id="3.40.190.10">
    <property type="entry name" value="Periplasmic binding protein-like II"/>
    <property type="match status" value="1"/>
</dbReference>
<dbReference type="PANTHER" id="PTHR30193:SF1">
    <property type="entry name" value="ABC TRANSPORTER PERMEASE PROTEIN YESP-RELATED"/>
    <property type="match status" value="1"/>
</dbReference>
<dbReference type="HOGENOM" id="CLU_342805_0_0_0"/>
<dbReference type="InterPro" id="IPR006059">
    <property type="entry name" value="SBP"/>
</dbReference>
<dbReference type="KEGG" id="fgi:OP10G_2369"/>
<evidence type="ECO:0000256" key="5">
    <source>
        <dbReference type="ARBA" id="ARBA00022989"/>
    </source>
</evidence>
<dbReference type="EMBL" id="CP007139">
    <property type="protein sequence ID" value="AIE85737.1"/>
    <property type="molecule type" value="Genomic_DNA"/>
</dbReference>
<keyword evidence="5 7" id="KW-1133">Transmembrane helix</keyword>
<keyword evidence="4 7" id="KW-0812">Transmembrane</keyword>
<dbReference type="CDD" id="cd14748">
    <property type="entry name" value="PBP2_UgpB"/>
    <property type="match status" value="1"/>
</dbReference>
<dbReference type="Gene3D" id="1.10.3720.10">
    <property type="entry name" value="MetI-like"/>
    <property type="match status" value="1"/>
</dbReference>
<dbReference type="GO" id="GO:0005886">
    <property type="term" value="C:plasma membrane"/>
    <property type="evidence" value="ECO:0007669"/>
    <property type="project" value="UniProtKB-SubCell"/>
</dbReference>
<evidence type="ECO:0000313" key="9">
    <source>
        <dbReference type="EMBL" id="AIE85737.1"/>
    </source>
</evidence>
<feature type="transmembrane region" description="Helical" evidence="7">
    <location>
        <begin position="518"/>
        <end position="544"/>
    </location>
</feature>
<evidence type="ECO:0000256" key="2">
    <source>
        <dbReference type="ARBA" id="ARBA00022448"/>
    </source>
</evidence>
<dbReference type="InterPro" id="IPR035906">
    <property type="entry name" value="MetI-like_sf"/>
</dbReference>
<reference evidence="9 10" key="1">
    <citation type="journal article" date="2014" name="PLoS ONE">
        <title>The first complete genome sequence of the class fimbriimonadia in the phylum armatimonadetes.</title>
        <authorList>
            <person name="Hu Z.Y."/>
            <person name="Wang Y.Z."/>
            <person name="Im W.T."/>
            <person name="Wang S.Y."/>
            <person name="Zhao G.P."/>
            <person name="Zheng H.J."/>
            <person name="Quan Z.X."/>
        </authorList>
    </citation>
    <scope>NUCLEOTIDE SEQUENCE [LARGE SCALE GENOMIC DNA]</scope>
    <source>
        <strain evidence="9">Gsoil 348</strain>
    </source>
</reference>
<evidence type="ECO:0000256" key="7">
    <source>
        <dbReference type="RuleBase" id="RU363032"/>
    </source>
</evidence>
<dbReference type="PROSITE" id="PS50928">
    <property type="entry name" value="ABC_TM1"/>
    <property type="match status" value="1"/>
</dbReference>
<keyword evidence="6 7" id="KW-0472">Membrane</keyword>
<dbReference type="eggNOG" id="COG1175">
    <property type="taxonomic scope" value="Bacteria"/>
</dbReference>
<feature type="transmembrane region" description="Helical" evidence="7">
    <location>
        <begin position="581"/>
        <end position="603"/>
    </location>
</feature>
<dbReference type="eggNOG" id="COG1653">
    <property type="taxonomic scope" value="Bacteria"/>
</dbReference>
<dbReference type="STRING" id="661478.OP10G_2369"/>
<keyword evidence="2 7" id="KW-0813">Transport</keyword>
<comment type="similarity">
    <text evidence="7">Belongs to the binding-protein-dependent transport system permease family.</text>
</comment>
<evidence type="ECO:0000256" key="4">
    <source>
        <dbReference type="ARBA" id="ARBA00022692"/>
    </source>
</evidence>
<keyword evidence="3" id="KW-1003">Cell membrane</keyword>
<comment type="subcellular location">
    <subcellularLocation>
        <location evidence="1 7">Cell membrane</location>
        <topology evidence="1 7">Multi-pass membrane protein</topology>
    </subcellularLocation>
</comment>
<dbReference type="Pfam" id="PF00528">
    <property type="entry name" value="BPD_transp_1"/>
    <property type="match status" value="1"/>
</dbReference>
<proteinExistence type="inferred from homology"/>
<gene>
    <name evidence="9" type="ORF">OP10G_2369</name>
</gene>
<dbReference type="GO" id="GO:0055085">
    <property type="term" value="P:transmembrane transport"/>
    <property type="evidence" value="ECO:0007669"/>
    <property type="project" value="InterPro"/>
</dbReference>
<evidence type="ECO:0000256" key="3">
    <source>
        <dbReference type="ARBA" id="ARBA00022475"/>
    </source>
</evidence>
<protein>
    <submittedName>
        <fullName evidence="9">Sugar ABC transporter permease</fullName>
    </submittedName>
</protein>
<accession>A0A068NQS8</accession>
<organism evidence="9 10">
    <name type="scientific">Fimbriimonas ginsengisoli Gsoil 348</name>
    <dbReference type="NCBI Taxonomy" id="661478"/>
    <lineage>
        <taxon>Bacteria</taxon>
        <taxon>Bacillati</taxon>
        <taxon>Armatimonadota</taxon>
        <taxon>Fimbriimonadia</taxon>
        <taxon>Fimbriimonadales</taxon>
        <taxon>Fimbriimonadaceae</taxon>
        <taxon>Fimbriimonas</taxon>
    </lineage>
</organism>
<evidence type="ECO:0000256" key="6">
    <source>
        <dbReference type="ARBA" id="ARBA00023136"/>
    </source>
</evidence>
<evidence type="ECO:0000256" key="1">
    <source>
        <dbReference type="ARBA" id="ARBA00004651"/>
    </source>
</evidence>
<sequence>MLGCAIAAVMAAGTSAHAQGAKKREIIVWGIAMDANGKGQDAVIHEFERRHPDIKVRLLSMGAGNMDPQKLMTSIVGNVAPDIINQDRFTLSDWASRGAFRSLDDLIERDKNEPLSPKKEQYYPAAWSEAQYEGKIYGIPTGADDRLLYYNKKIFRESADKLRAAGCDPDRAPRTWPELIKYSRALTEWNSDGTLKRVGFAPNYGNAWLYIYAFENNASFMSADGRKCTLDTPPAEEALQFMVDGYDALKKDPQDSRSGYEVSKAFESGFLQKENDSFLLGKVAMKIDGNWILADPLGRYGLDLDFATAPPPVPEDRYNHKGRFANEKDQFITWIGGYSLCIPKGAKNPKDAWEYIKFATSTEGRVLQAKAQQAWEKHRGRFYVPGVSASSEANAVIFQQFRPADKKFADALKMHIDMMPVGRIRPATFVGQMLWNEHTTALETACLHKASPKDSLLSGQATVQRDLDAFYDRAQHPIVDLGILPKVFSALTLAAICALIIWFTRLRLGRLERNEAKWAYLFISPWVIGFLALTLGPMLASLFFSFTQYDVLNEARWVGFKNFADLFGADRDRIFKAFGNAVYLGGIGVPLGLFTGLSVALLLNTAAKGMRFYRTLFYIPAIVPTIASAVLWTWVLTPDANKGLINSYWTHTLTPWLGVAPPAWLQSADWSKNALIVQGIWGAGSGMLLWLAGLKGVSPTLYEASGIDGATPKQQFWKITFPQLSPIIFFNTVMGFIGAMQEFDRSYAMKPSSDGPIGPDNSMLTPVYVLFQNGFTFFKMGYASAIAWLIFAIIVALTFTQFRLAPKWVHYEAEK</sequence>
<dbReference type="Pfam" id="PF01547">
    <property type="entry name" value="SBP_bac_1"/>
    <property type="match status" value="1"/>
</dbReference>
<feature type="transmembrane region" description="Helical" evidence="7">
    <location>
        <begin position="674"/>
        <end position="692"/>
    </location>
</feature>
<feature type="domain" description="ABC transmembrane type-1" evidence="8">
    <location>
        <begin position="578"/>
        <end position="801"/>
    </location>
</feature>
<dbReference type="CDD" id="cd06261">
    <property type="entry name" value="TM_PBP2"/>
    <property type="match status" value="1"/>
</dbReference>
<dbReference type="InterPro" id="IPR000515">
    <property type="entry name" value="MetI-like"/>
</dbReference>
<evidence type="ECO:0000313" key="10">
    <source>
        <dbReference type="Proteomes" id="UP000027982"/>
    </source>
</evidence>
<name>A0A068NQS8_FIMGI</name>
<feature type="transmembrane region" description="Helical" evidence="7">
    <location>
        <begin position="487"/>
        <end position="506"/>
    </location>
</feature>